<evidence type="ECO:0000313" key="2">
    <source>
        <dbReference type="Proteomes" id="UP000228952"/>
    </source>
</evidence>
<accession>A0A2M7W3B4</accession>
<comment type="caution">
    <text evidence="1">The sequence shown here is derived from an EMBL/GenBank/DDBJ whole genome shotgun (WGS) entry which is preliminary data.</text>
</comment>
<proteinExistence type="predicted"/>
<dbReference type="AlphaFoldDB" id="A0A2M7W3B4"/>
<name>A0A2M7W3B4_9BACT</name>
<gene>
    <name evidence="1" type="ORF">COX64_00105</name>
</gene>
<evidence type="ECO:0000313" key="1">
    <source>
        <dbReference type="EMBL" id="PJA15956.1"/>
    </source>
</evidence>
<protein>
    <submittedName>
        <fullName evidence="1">Phage replication initiation protein</fullName>
    </submittedName>
</protein>
<reference evidence="2" key="1">
    <citation type="submission" date="2017-09" db="EMBL/GenBank/DDBJ databases">
        <title>Depth-based differentiation of microbial function through sediment-hosted aquifers and enrichment of novel symbionts in the deep terrestrial subsurface.</title>
        <authorList>
            <person name="Probst A.J."/>
            <person name="Ladd B."/>
            <person name="Jarett J.K."/>
            <person name="Geller-Mcgrath D.E."/>
            <person name="Sieber C.M.K."/>
            <person name="Emerson J.B."/>
            <person name="Anantharaman K."/>
            <person name="Thomas B.C."/>
            <person name="Malmstrom R."/>
            <person name="Stieglmeier M."/>
            <person name="Klingl A."/>
            <person name="Woyke T."/>
            <person name="Ryan C.M."/>
            <person name="Banfield J.F."/>
        </authorList>
    </citation>
    <scope>NUCLEOTIDE SEQUENCE [LARGE SCALE GENOMIC DNA]</scope>
</reference>
<organism evidence="1 2">
    <name type="scientific">Candidatus Dojkabacteria bacterium CG_4_10_14_0_2_um_filter_Dojkabacteria_WS6_41_15</name>
    <dbReference type="NCBI Taxonomy" id="2014249"/>
    <lineage>
        <taxon>Bacteria</taxon>
        <taxon>Candidatus Dojkabacteria</taxon>
    </lineage>
</organism>
<dbReference type="EMBL" id="PFQB01000003">
    <property type="protein sequence ID" value="PJA15956.1"/>
    <property type="molecule type" value="Genomic_DNA"/>
</dbReference>
<dbReference type="Proteomes" id="UP000228952">
    <property type="component" value="Unassembled WGS sequence"/>
</dbReference>
<sequence length="242" mass="27951">MANRRMFSMKIVDTDAFLDMPQSSQLLYYSLAMRADDDGFVSSPKKIMKIVGSNDDDYKLLIAKKFIIPFESGVCVIKHWLIHNLIRPDRYSETQYTREKSLIIVDKKTKKYSLNTGQKQDVIPNGNQMATKWQPNGNQTLPQVRLGKVRLGKVKEIQGLFIPDWIDKKVWRDWENYRRDIKKKLTQTSVNLQVKLLEANKKDHVAIIERSIQNSWTGLFPLGGDKKPANALPVPKGKYDNI</sequence>